<keyword evidence="1" id="KW-1133">Transmembrane helix</keyword>
<evidence type="ECO:0000313" key="2">
    <source>
        <dbReference type="EMBL" id="KAF2737524.1"/>
    </source>
</evidence>
<organism evidence="2 3">
    <name type="scientific">Polyplosphaeria fusca</name>
    <dbReference type="NCBI Taxonomy" id="682080"/>
    <lineage>
        <taxon>Eukaryota</taxon>
        <taxon>Fungi</taxon>
        <taxon>Dikarya</taxon>
        <taxon>Ascomycota</taxon>
        <taxon>Pezizomycotina</taxon>
        <taxon>Dothideomycetes</taxon>
        <taxon>Pleosporomycetidae</taxon>
        <taxon>Pleosporales</taxon>
        <taxon>Tetraplosphaeriaceae</taxon>
        <taxon>Polyplosphaeria</taxon>
    </lineage>
</organism>
<evidence type="ECO:0000256" key="1">
    <source>
        <dbReference type="SAM" id="Phobius"/>
    </source>
</evidence>
<evidence type="ECO:0000313" key="3">
    <source>
        <dbReference type="Proteomes" id="UP000799444"/>
    </source>
</evidence>
<name>A0A9P4R6D2_9PLEO</name>
<proteinExistence type="predicted"/>
<dbReference type="EMBL" id="ML996115">
    <property type="protein sequence ID" value="KAF2737524.1"/>
    <property type="molecule type" value="Genomic_DNA"/>
</dbReference>
<dbReference type="Proteomes" id="UP000799444">
    <property type="component" value="Unassembled WGS sequence"/>
</dbReference>
<keyword evidence="1" id="KW-0812">Transmembrane</keyword>
<feature type="transmembrane region" description="Helical" evidence="1">
    <location>
        <begin position="57"/>
        <end position="78"/>
    </location>
</feature>
<keyword evidence="1" id="KW-0472">Membrane</keyword>
<keyword evidence="3" id="KW-1185">Reference proteome</keyword>
<reference evidence="2" key="1">
    <citation type="journal article" date="2020" name="Stud. Mycol.">
        <title>101 Dothideomycetes genomes: a test case for predicting lifestyles and emergence of pathogens.</title>
        <authorList>
            <person name="Haridas S."/>
            <person name="Albert R."/>
            <person name="Binder M."/>
            <person name="Bloem J."/>
            <person name="Labutti K."/>
            <person name="Salamov A."/>
            <person name="Andreopoulos B."/>
            <person name="Baker S."/>
            <person name="Barry K."/>
            <person name="Bills G."/>
            <person name="Bluhm B."/>
            <person name="Cannon C."/>
            <person name="Castanera R."/>
            <person name="Culley D."/>
            <person name="Daum C."/>
            <person name="Ezra D."/>
            <person name="Gonzalez J."/>
            <person name="Henrissat B."/>
            <person name="Kuo A."/>
            <person name="Liang C."/>
            <person name="Lipzen A."/>
            <person name="Lutzoni F."/>
            <person name="Magnuson J."/>
            <person name="Mondo S."/>
            <person name="Nolan M."/>
            <person name="Ohm R."/>
            <person name="Pangilinan J."/>
            <person name="Park H.-J."/>
            <person name="Ramirez L."/>
            <person name="Alfaro M."/>
            <person name="Sun H."/>
            <person name="Tritt A."/>
            <person name="Yoshinaga Y."/>
            <person name="Zwiers L.-H."/>
            <person name="Turgeon B."/>
            <person name="Goodwin S."/>
            <person name="Spatafora J."/>
            <person name="Crous P."/>
            <person name="Grigoriev I."/>
        </authorList>
    </citation>
    <scope>NUCLEOTIDE SEQUENCE</scope>
    <source>
        <strain evidence="2">CBS 125425</strain>
    </source>
</reference>
<feature type="transmembrane region" description="Helical" evidence="1">
    <location>
        <begin position="21"/>
        <end position="51"/>
    </location>
</feature>
<dbReference type="AlphaFoldDB" id="A0A9P4R6D2"/>
<gene>
    <name evidence="2" type="ORF">EJ04DRAFT_102543</name>
</gene>
<sequence>MEPAEKQSERRKLRRRTAQRYSASRGIYTLLSACQGCTLQLLVASVFYQIVYHRDSSWAALSLLSTRAAAYMQLMLAFAEEYARMFGVVGERRRPYGCNDARASPTPHFVELGLGIAAQLTGSEATTK</sequence>
<comment type="caution">
    <text evidence="2">The sequence shown here is derived from an EMBL/GenBank/DDBJ whole genome shotgun (WGS) entry which is preliminary data.</text>
</comment>
<protein>
    <submittedName>
        <fullName evidence="2">Uncharacterized protein</fullName>
    </submittedName>
</protein>
<accession>A0A9P4R6D2</accession>